<accession>A0A060SEU4</accession>
<evidence type="ECO:0000256" key="3">
    <source>
        <dbReference type="SAM" id="SignalP"/>
    </source>
</evidence>
<proteinExistence type="predicted"/>
<dbReference type="OMA" id="HWISLAG"/>
<feature type="compositionally biased region" description="Polar residues" evidence="1">
    <location>
        <begin position="324"/>
        <end position="333"/>
    </location>
</feature>
<dbReference type="EMBL" id="CCBP010000095">
    <property type="protein sequence ID" value="CDO70908.1"/>
    <property type="molecule type" value="Genomic_DNA"/>
</dbReference>
<keyword evidence="3" id="KW-0732">Signal</keyword>
<keyword evidence="5" id="KW-1185">Reference proteome</keyword>
<evidence type="ECO:0000313" key="5">
    <source>
        <dbReference type="Proteomes" id="UP000029665"/>
    </source>
</evidence>
<evidence type="ECO:0000313" key="4">
    <source>
        <dbReference type="EMBL" id="CDO70908.1"/>
    </source>
</evidence>
<feature type="transmembrane region" description="Helical" evidence="2">
    <location>
        <begin position="264"/>
        <end position="286"/>
    </location>
</feature>
<dbReference type="AlphaFoldDB" id="A0A060SEU4"/>
<sequence>MIKGLFSLGLSLAFLPPIASAVRYNVTFDDTYGDPRTGNVISYAPEEAWTLGQRCTDCMAEPDAAQAHNGTWHDGSANDPSTSLDAAILMANVPFIGDAVYVYCILADSSESPDGYTSLRFYIDGKQVGEFVHNPSGDGAYRYNVPVYANSSIPFAGHLLQIINGAIGGPKSLILLDYVVYTFDTEAVVEPLPGDPESTLPPQTVPPTRSSVAFSSASLIQGATTASSAFFTSQLSSFAAPTSTVARQVPFVSSSAHPGTLSNVSLALVITFCGGFFVTVVIGTAVSKWQKRKRSRIAPSTEYLRGVAATQGGEAGAIVAGAGTSTSPTSRWTTAGDGPPTPVSIAPLEPLRPTSARGEASGSRFEGPFSDDNEAEIQQVSRT</sequence>
<feature type="signal peptide" evidence="3">
    <location>
        <begin position="1"/>
        <end position="21"/>
    </location>
</feature>
<reference evidence="4" key="1">
    <citation type="submission" date="2014-01" db="EMBL/GenBank/DDBJ databases">
        <title>The genome of the white-rot fungus Pycnoporus cinnabarinus: a basidiomycete model with a versatile arsenal for lignocellulosic biomass breakdown.</title>
        <authorList>
            <person name="Levasseur A."/>
            <person name="Lomascolo A."/>
            <person name="Ruiz-Duenas F.J."/>
            <person name="Uzan E."/>
            <person name="Piumi F."/>
            <person name="Kues U."/>
            <person name="Ram A.F.J."/>
            <person name="Murat C."/>
            <person name="Haon M."/>
            <person name="Benoit I."/>
            <person name="Arfi Y."/>
            <person name="Chevret D."/>
            <person name="Drula E."/>
            <person name="Kwon M.J."/>
            <person name="Gouret P."/>
            <person name="Lesage-Meessen L."/>
            <person name="Lombard V."/>
            <person name="Mariette J."/>
            <person name="Noirot C."/>
            <person name="Park J."/>
            <person name="Patyshakuliyeva A."/>
            <person name="Wieneger R.A.B."/>
            <person name="Wosten H.A.B."/>
            <person name="Martin F."/>
            <person name="Coutinho P.M."/>
            <person name="de Vries R."/>
            <person name="Martinez A.T."/>
            <person name="Klopp C."/>
            <person name="Pontarotti P."/>
            <person name="Henrissat B."/>
            <person name="Record E."/>
        </authorList>
    </citation>
    <scope>NUCLEOTIDE SEQUENCE [LARGE SCALE GENOMIC DNA]</scope>
    <source>
        <strain evidence="4">BRFM137</strain>
    </source>
</reference>
<protein>
    <submittedName>
        <fullName evidence="4">Uncharacterized protein</fullName>
    </submittedName>
</protein>
<dbReference type="HOGENOM" id="CLU_721878_0_0_1"/>
<keyword evidence="2" id="KW-1133">Transmembrane helix</keyword>
<keyword evidence="2" id="KW-0472">Membrane</keyword>
<comment type="caution">
    <text evidence="4">The sequence shown here is derived from an EMBL/GenBank/DDBJ whole genome shotgun (WGS) entry which is preliminary data.</text>
</comment>
<name>A0A060SEU4_PYCCI</name>
<dbReference type="OrthoDB" id="3245657at2759"/>
<organism evidence="4 5">
    <name type="scientific">Pycnoporus cinnabarinus</name>
    <name type="common">Cinnabar-red polypore</name>
    <name type="synonym">Trametes cinnabarina</name>
    <dbReference type="NCBI Taxonomy" id="5643"/>
    <lineage>
        <taxon>Eukaryota</taxon>
        <taxon>Fungi</taxon>
        <taxon>Dikarya</taxon>
        <taxon>Basidiomycota</taxon>
        <taxon>Agaricomycotina</taxon>
        <taxon>Agaricomycetes</taxon>
        <taxon>Polyporales</taxon>
        <taxon>Polyporaceae</taxon>
        <taxon>Trametes</taxon>
    </lineage>
</organism>
<feature type="chain" id="PRO_5001587482" evidence="3">
    <location>
        <begin position="22"/>
        <end position="383"/>
    </location>
</feature>
<dbReference type="STRING" id="5643.A0A060SEU4"/>
<evidence type="ECO:0000256" key="1">
    <source>
        <dbReference type="SAM" id="MobiDB-lite"/>
    </source>
</evidence>
<dbReference type="Proteomes" id="UP000029665">
    <property type="component" value="Unassembled WGS sequence"/>
</dbReference>
<keyword evidence="2" id="KW-0812">Transmembrane</keyword>
<evidence type="ECO:0000256" key="2">
    <source>
        <dbReference type="SAM" id="Phobius"/>
    </source>
</evidence>
<feature type="region of interest" description="Disordered" evidence="1">
    <location>
        <begin position="319"/>
        <end position="383"/>
    </location>
</feature>
<gene>
    <name evidence="4" type="ORF">BN946_scf184829.g16</name>
</gene>